<evidence type="ECO:0000313" key="1">
    <source>
        <dbReference type="EMBL" id="QJB40178.1"/>
    </source>
</evidence>
<evidence type="ECO:0000313" key="2">
    <source>
        <dbReference type="Proteomes" id="UP000503144"/>
    </source>
</evidence>
<protein>
    <recommendedName>
        <fullName evidence="3">HNH endonuclease</fullName>
    </recommendedName>
</protein>
<accession>A0ABX6LJX7</accession>
<name>A0ABX6LJX7_9BACT</name>
<dbReference type="EMBL" id="CP051204">
    <property type="protein sequence ID" value="QJB40178.1"/>
    <property type="molecule type" value="Genomic_DNA"/>
</dbReference>
<reference evidence="1" key="1">
    <citation type="submission" date="2020-09" db="EMBL/GenBank/DDBJ databases">
        <authorList>
            <person name="Kittiwongwattana C."/>
        </authorList>
    </citation>
    <scope>NUCLEOTIDE SEQUENCE</scope>
    <source>
        <strain evidence="1">1303</strain>
    </source>
</reference>
<keyword evidence="2" id="KW-1185">Reference proteome</keyword>
<proteinExistence type="predicted"/>
<organism evidence="1 2">
    <name type="scientific">Chitinophaga oryzae</name>
    <dbReference type="NCBI Taxonomy" id="2725414"/>
    <lineage>
        <taxon>Bacteria</taxon>
        <taxon>Pseudomonadati</taxon>
        <taxon>Bacteroidota</taxon>
        <taxon>Chitinophagia</taxon>
        <taxon>Chitinophagales</taxon>
        <taxon>Chitinophagaceae</taxon>
        <taxon>Chitinophaga</taxon>
    </lineage>
</organism>
<evidence type="ECO:0008006" key="3">
    <source>
        <dbReference type="Google" id="ProtNLM"/>
    </source>
</evidence>
<dbReference type="Proteomes" id="UP000503144">
    <property type="component" value="Chromosome"/>
</dbReference>
<sequence>MKYCIFCGEQPQSKTKEHIIPKWLIEMTGDPNRLTFFGRYRDNQKNLPGKISPFLHVIIVMGNFQNWKL</sequence>
<gene>
    <name evidence="1" type="ORF">HF324_20870</name>
</gene>
<dbReference type="RefSeq" id="WP_168861481.1">
    <property type="nucleotide sequence ID" value="NZ_CP051204.2"/>
</dbReference>